<comment type="catalytic activity">
    <reaction evidence="6">
        <text>Na(+)(in) + 2 H(+)(out) = Na(+)(out) + 2 H(+)(in)</text>
        <dbReference type="Rhea" id="RHEA:29251"/>
        <dbReference type="ChEBI" id="CHEBI:15378"/>
        <dbReference type="ChEBI" id="CHEBI:29101"/>
    </reaction>
</comment>
<dbReference type="PANTHER" id="PTHR30341:SF0">
    <property type="entry name" value="NA(+)_H(+) ANTIPORTER NHAA"/>
    <property type="match status" value="1"/>
</dbReference>
<feature type="transmembrane region" description="Helical" evidence="6">
    <location>
        <begin position="155"/>
        <end position="175"/>
    </location>
</feature>
<evidence type="ECO:0000256" key="5">
    <source>
        <dbReference type="ARBA" id="ARBA00023136"/>
    </source>
</evidence>
<proteinExistence type="inferred from homology"/>
<reference evidence="7" key="1">
    <citation type="journal article" date="2021" name="Front. Microbiol.">
        <title>Comprehensive Comparative Genomics and Phenotyping of Methylobacterium Species.</title>
        <authorList>
            <person name="Alessa O."/>
            <person name="Ogura Y."/>
            <person name="Fujitani Y."/>
            <person name="Takami H."/>
            <person name="Hayashi T."/>
            <person name="Sahin N."/>
            <person name="Tani A."/>
        </authorList>
    </citation>
    <scope>NUCLEOTIDE SEQUENCE</scope>
    <source>
        <strain evidence="7">LMG 23639</strain>
    </source>
</reference>
<keyword evidence="6" id="KW-0739">Sodium transport</keyword>
<feature type="transmembrane region" description="Helical" evidence="6">
    <location>
        <begin position="181"/>
        <end position="197"/>
    </location>
</feature>
<dbReference type="Gene3D" id="1.20.1530.10">
    <property type="entry name" value="Na+/H+ antiporter like domain"/>
    <property type="match status" value="1"/>
</dbReference>
<dbReference type="RefSeq" id="WP_238277028.1">
    <property type="nucleotide sequence ID" value="NZ_BPQR01000051.1"/>
</dbReference>
<keyword evidence="6" id="KW-0915">Sodium</keyword>
<keyword evidence="6" id="KW-0050">Antiport</keyword>
<feature type="transmembrane region" description="Helical" evidence="6">
    <location>
        <begin position="333"/>
        <end position="356"/>
    </location>
</feature>
<feature type="transmembrane region" description="Helical" evidence="6">
    <location>
        <begin position="368"/>
        <end position="386"/>
    </location>
</feature>
<dbReference type="Proteomes" id="UP001055102">
    <property type="component" value="Unassembled WGS sequence"/>
</dbReference>
<dbReference type="HAMAP" id="MF_01844">
    <property type="entry name" value="NhaA"/>
    <property type="match status" value="1"/>
</dbReference>
<keyword evidence="8" id="KW-1185">Reference proteome</keyword>
<dbReference type="EMBL" id="BPQR01000051">
    <property type="protein sequence ID" value="GJE07701.1"/>
    <property type="molecule type" value="Genomic_DNA"/>
</dbReference>
<dbReference type="NCBIfam" id="NF007111">
    <property type="entry name" value="PRK09560.1"/>
    <property type="match status" value="1"/>
</dbReference>
<evidence type="ECO:0000256" key="3">
    <source>
        <dbReference type="ARBA" id="ARBA00022692"/>
    </source>
</evidence>
<evidence type="ECO:0000256" key="1">
    <source>
        <dbReference type="ARBA" id="ARBA00004429"/>
    </source>
</evidence>
<keyword evidence="4 6" id="KW-1133">Transmembrane helix</keyword>
<keyword evidence="5 6" id="KW-0472">Membrane</keyword>
<accession>A0ABQ4T1E4</accession>
<dbReference type="NCBIfam" id="TIGR00773">
    <property type="entry name" value="NhaA"/>
    <property type="match status" value="1"/>
</dbReference>
<dbReference type="NCBIfam" id="NF007112">
    <property type="entry name" value="PRK09561.1"/>
    <property type="match status" value="1"/>
</dbReference>
<keyword evidence="6" id="KW-0406">Ion transport</keyword>
<feature type="transmembrane region" description="Helical" evidence="6">
    <location>
        <begin position="259"/>
        <end position="282"/>
    </location>
</feature>
<comment type="caution">
    <text evidence="7">The sequence shown here is derived from an EMBL/GenBank/DDBJ whole genome shotgun (WGS) entry which is preliminary data.</text>
</comment>
<dbReference type="InterPro" id="IPR004670">
    <property type="entry name" value="NhaA"/>
</dbReference>
<dbReference type="InterPro" id="IPR023171">
    <property type="entry name" value="Na/H_antiporter_dom_sf"/>
</dbReference>
<comment type="subcellular location">
    <subcellularLocation>
        <location evidence="1">Cell inner membrane</location>
        <topology evidence="1">Multi-pass membrane protein</topology>
    </subcellularLocation>
    <subcellularLocation>
        <location evidence="6">Cell membrane</location>
        <topology evidence="6">Multi-pass membrane protein</topology>
    </subcellularLocation>
</comment>
<evidence type="ECO:0000256" key="6">
    <source>
        <dbReference type="HAMAP-Rule" id="MF_01844"/>
    </source>
</evidence>
<organism evidence="7 8">
    <name type="scientific">Methylobacterium jeotgali</name>
    <dbReference type="NCBI Taxonomy" id="381630"/>
    <lineage>
        <taxon>Bacteria</taxon>
        <taxon>Pseudomonadati</taxon>
        <taxon>Pseudomonadota</taxon>
        <taxon>Alphaproteobacteria</taxon>
        <taxon>Hyphomicrobiales</taxon>
        <taxon>Methylobacteriaceae</taxon>
        <taxon>Methylobacterium</taxon>
    </lineage>
</organism>
<comment type="function">
    <text evidence="6">Na(+)/H(+) antiporter that extrudes sodium in exchange for external protons.</text>
</comment>
<dbReference type="PANTHER" id="PTHR30341">
    <property type="entry name" value="SODIUM ION/PROTON ANTIPORTER NHAA-RELATED"/>
    <property type="match status" value="1"/>
</dbReference>
<dbReference type="Pfam" id="PF06965">
    <property type="entry name" value="Na_H_antiport_1"/>
    <property type="match status" value="1"/>
</dbReference>
<evidence type="ECO:0000313" key="7">
    <source>
        <dbReference type="EMBL" id="GJE07701.1"/>
    </source>
</evidence>
<feature type="transmembrane region" description="Helical" evidence="6">
    <location>
        <begin position="123"/>
        <end position="143"/>
    </location>
</feature>
<evidence type="ECO:0000256" key="4">
    <source>
        <dbReference type="ARBA" id="ARBA00022989"/>
    </source>
</evidence>
<name>A0ABQ4T1E4_9HYPH</name>
<feature type="transmembrane region" description="Helical" evidence="6">
    <location>
        <begin position="97"/>
        <end position="117"/>
    </location>
</feature>
<gene>
    <name evidence="7" type="primary">nhaA_3</name>
    <name evidence="6" type="synonym">nhaA</name>
    <name evidence="7" type="ORF">AOPFMNJM_3031</name>
</gene>
<feature type="transmembrane region" description="Helical" evidence="6">
    <location>
        <begin position="52"/>
        <end position="77"/>
    </location>
</feature>
<keyword evidence="6" id="KW-0813">Transport</keyword>
<sequence length="397" mass="40579">MEHRPIRPTRPASALRAVLTGEAGGGLVLMAAAALALVVANSGAADAYNRALHAYLGPLSVLHWINDGLMAAFFLLVGLEIKREALDGRLRTWPDRALPGIAALGGMAVPALVYVALNRGDTLRGWAIPSATDIAFALGVLALLGRRAPVSLKVFLSAVAIVDDLGAVIIIALFYTGGLDPWMLGLAGALLAVLFAMNRARVSALPPYLLLGLVLWVLVLRSGVHATVAGVLLALTIPIRPSPGRPEDAASPLHRLEHALTPFVTYAIVPVFGFANAGVTLIGLSPSALLHPVTLGVALGLFLGKQAGVFASVRLAVAAGLAARPAGASWTQVYGVGVLCGIGFTMSLFIGGLAFAPGLNETEVKLGVLAGSLASGVLGALILLSADPARRAGSATG</sequence>
<comment type="similarity">
    <text evidence="6">Belongs to the NhaA Na(+)/H(+) (TC 2.A.33) antiporter family.</text>
</comment>
<feature type="transmembrane region" description="Helical" evidence="6">
    <location>
        <begin position="209"/>
        <end position="239"/>
    </location>
</feature>
<evidence type="ECO:0000256" key="2">
    <source>
        <dbReference type="ARBA" id="ARBA00022475"/>
    </source>
</evidence>
<protein>
    <recommendedName>
        <fullName evidence="6">Na(+)/H(+) antiporter NhaA</fullName>
    </recommendedName>
    <alternativeName>
        <fullName evidence="6">Sodium/proton antiporter NhaA</fullName>
    </alternativeName>
</protein>
<evidence type="ECO:0000313" key="8">
    <source>
        <dbReference type="Proteomes" id="UP001055102"/>
    </source>
</evidence>
<keyword evidence="2 6" id="KW-1003">Cell membrane</keyword>
<feature type="transmembrane region" description="Helical" evidence="6">
    <location>
        <begin position="21"/>
        <end position="40"/>
    </location>
</feature>
<reference evidence="7" key="2">
    <citation type="submission" date="2021-08" db="EMBL/GenBank/DDBJ databases">
        <authorList>
            <person name="Tani A."/>
            <person name="Ola A."/>
            <person name="Ogura Y."/>
            <person name="Katsura K."/>
            <person name="Hayashi T."/>
        </authorList>
    </citation>
    <scope>NUCLEOTIDE SEQUENCE</scope>
    <source>
        <strain evidence="7">LMG 23639</strain>
    </source>
</reference>
<keyword evidence="3 6" id="KW-0812">Transmembrane</keyword>